<evidence type="ECO:0000256" key="4">
    <source>
        <dbReference type="ARBA" id="ARBA00022679"/>
    </source>
</evidence>
<dbReference type="GO" id="GO:0016020">
    <property type="term" value="C:membrane"/>
    <property type="evidence" value="ECO:0007669"/>
    <property type="project" value="UniProtKB-SubCell"/>
</dbReference>
<dbReference type="Gene3D" id="1.10.510.10">
    <property type="entry name" value="Transferase(Phosphotransferase) domain 1"/>
    <property type="match status" value="1"/>
</dbReference>
<dbReference type="Pfam" id="PF00560">
    <property type="entry name" value="LRR_1"/>
    <property type="match status" value="1"/>
</dbReference>
<dbReference type="FunFam" id="3.80.10.10:FF:000129">
    <property type="entry name" value="Leucine-rich repeat receptor-like kinase"/>
    <property type="match status" value="1"/>
</dbReference>
<dbReference type="GO" id="GO:0004674">
    <property type="term" value="F:protein serine/threonine kinase activity"/>
    <property type="evidence" value="ECO:0007669"/>
    <property type="project" value="UniProtKB-KW"/>
</dbReference>
<keyword evidence="10" id="KW-1133">Transmembrane helix</keyword>
<dbReference type="SUPFAM" id="SSF56112">
    <property type="entry name" value="Protein kinase-like (PK-like)"/>
    <property type="match status" value="1"/>
</dbReference>
<dbReference type="InterPro" id="IPR001611">
    <property type="entry name" value="Leu-rich_rpt"/>
</dbReference>
<protein>
    <recommendedName>
        <fullName evidence="13">Protein kinase domain-containing protein</fullName>
    </recommendedName>
</protein>
<keyword evidence="9 12" id="KW-0067">ATP-binding</keyword>
<dbReference type="InterPro" id="IPR017441">
    <property type="entry name" value="Protein_kinase_ATP_BS"/>
</dbReference>
<keyword evidence="8" id="KW-0418">Kinase</keyword>
<dbReference type="EnsemblPlants" id="Pp3c7_14800V3.4">
    <property type="protein sequence ID" value="Pp3c7_14800V3.4"/>
    <property type="gene ID" value="Pp3c7_14800"/>
</dbReference>
<dbReference type="FunFam" id="3.30.200.20:FF:000162">
    <property type="entry name" value="Adenine nucleotide alpha hydrolase-like domain kinase"/>
    <property type="match status" value="1"/>
</dbReference>
<dbReference type="EMBL" id="ABEU02000007">
    <property type="status" value="NOT_ANNOTATED_CDS"/>
    <property type="molecule type" value="Genomic_DNA"/>
</dbReference>
<dbReference type="GO" id="GO:0045088">
    <property type="term" value="P:regulation of innate immune response"/>
    <property type="evidence" value="ECO:0000318"/>
    <property type="project" value="GO_Central"/>
</dbReference>
<keyword evidence="3" id="KW-0433">Leucine-rich repeat</keyword>
<keyword evidence="4" id="KW-0808">Transferase</keyword>
<dbReference type="EnsemblPlants" id="Pp3c7_14800V3.5">
    <property type="protein sequence ID" value="Pp3c7_14800V3.5"/>
    <property type="gene ID" value="Pp3c7_14800"/>
</dbReference>
<dbReference type="RefSeq" id="XP_073391581.1">
    <property type="nucleotide sequence ID" value="XM_073535480.1"/>
</dbReference>
<proteinExistence type="predicted"/>
<sequence>MADDGRFSSVSVERKPASAMAWDPKPSESHFQIFLALFVFFILGPLPSASAATALSDVTALHELREAWNATLGLAQNWTWGSDPCWNHWEGVSCFEETVVSLRLDVRGLVGAFSPSIGKLKNLQYLNLANNPGLTGPISEEIGQLSRLYALDLSHNNFGGPFPEFLLKLPVIKRLNLSFNQLTGVLDGGVRTFGHVNIFLIKNNISAVVNLPSPFINPELRGNPVCEDQSSHFPDICSYSGIIPKEILWQQKMSCSTVCDQNSVVHPGTCACYYPYICNMYFGWSPSYGFDETRIDNLRRALASGLKISFENLWIENATYWNISERQLLAKVIFYPASPSRLWDRSQVNDIKSKLIGKTIRLEGYDPYGLIASTLQTAPSNTGTFGGVVAIVALSGVVLCINLRRRPRPPRIDNALGIFDLDLEHYPSCLFLYDELRVSTRNFNRGNKIGEGTFGAVYKGTMVDGSEVAVKELPPNIKQGNQEFLNEVQLISGLQHKNLVKLRGCAISGKNRLLAFEYVENRSLHQALFDPVKALLLEWPIRYNIALGMAKGLACLHSQSPERLAHGDIKANNILLDRHLEPKIADFGLARMCQNNERRVVVHIEGKRGYIAPEYALHGQLTPMTDVFSFGIVALELVSGRQRMNPELPAEEQYLLSYVWNLHEQRRLMDLVDPKIRNECDEEQALVLIKVALLCSQGEASSRPEMAQVVSLLSGDAGVPDVLHRPVFLGLGVIDPNKLRPRPSSLTTWR</sequence>
<dbReference type="PROSITE" id="PS50011">
    <property type="entry name" value="PROTEIN_KINASE_DOM"/>
    <property type="match status" value="1"/>
</dbReference>
<evidence type="ECO:0000313" key="15">
    <source>
        <dbReference type="Proteomes" id="UP000006727"/>
    </source>
</evidence>
<evidence type="ECO:0000256" key="11">
    <source>
        <dbReference type="ARBA" id="ARBA00023136"/>
    </source>
</evidence>
<dbReference type="SMART" id="SM00220">
    <property type="entry name" value="S_TKc"/>
    <property type="match status" value="1"/>
</dbReference>
<evidence type="ECO:0000256" key="1">
    <source>
        <dbReference type="ARBA" id="ARBA00004167"/>
    </source>
</evidence>
<keyword evidence="2" id="KW-0723">Serine/threonine-protein kinase</keyword>
<evidence type="ECO:0000256" key="10">
    <source>
        <dbReference type="ARBA" id="ARBA00022989"/>
    </source>
</evidence>
<dbReference type="OrthoDB" id="248923at2759"/>
<keyword evidence="6" id="KW-0677">Repeat</keyword>
<evidence type="ECO:0000256" key="6">
    <source>
        <dbReference type="ARBA" id="ARBA00022737"/>
    </source>
</evidence>
<reference evidence="14 15" key="2">
    <citation type="journal article" date="2018" name="Plant J.">
        <title>The Physcomitrella patens chromosome-scale assembly reveals moss genome structure and evolution.</title>
        <authorList>
            <person name="Lang D."/>
            <person name="Ullrich K.K."/>
            <person name="Murat F."/>
            <person name="Fuchs J."/>
            <person name="Jenkins J."/>
            <person name="Haas F.B."/>
            <person name="Piednoel M."/>
            <person name="Gundlach H."/>
            <person name="Van Bel M."/>
            <person name="Meyberg R."/>
            <person name="Vives C."/>
            <person name="Morata J."/>
            <person name="Symeonidi A."/>
            <person name="Hiss M."/>
            <person name="Muchero W."/>
            <person name="Kamisugi Y."/>
            <person name="Saleh O."/>
            <person name="Blanc G."/>
            <person name="Decker E.L."/>
            <person name="van Gessel N."/>
            <person name="Grimwood J."/>
            <person name="Hayes R.D."/>
            <person name="Graham S.W."/>
            <person name="Gunter L.E."/>
            <person name="McDaniel S.F."/>
            <person name="Hoernstein S.N.W."/>
            <person name="Larsson A."/>
            <person name="Li F.W."/>
            <person name="Perroud P.F."/>
            <person name="Phillips J."/>
            <person name="Ranjan P."/>
            <person name="Rokshar D.S."/>
            <person name="Rothfels C.J."/>
            <person name="Schneider L."/>
            <person name="Shu S."/>
            <person name="Stevenson D.W."/>
            <person name="Thummler F."/>
            <person name="Tillich M."/>
            <person name="Villarreal Aguilar J.C."/>
            <person name="Widiez T."/>
            <person name="Wong G.K."/>
            <person name="Wymore A."/>
            <person name="Zhang Y."/>
            <person name="Zimmer A.D."/>
            <person name="Quatrano R.S."/>
            <person name="Mayer K.F.X."/>
            <person name="Goodstein D."/>
            <person name="Casacuberta J.M."/>
            <person name="Vandepoele K."/>
            <person name="Reski R."/>
            <person name="Cuming A.C."/>
            <person name="Tuskan G.A."/>
            <person name="Maumus F."/>
            <person name="Salse J."/>
            <person name="Schmutz J."/>
            <person name="Rensing S.A."/>
        </authorList>
    </citation>
    <scope>NUCLEOTIDE SEQUENCE [LARGE SCALE GENOMIC DNA]</scope>
    <source>
        <strain evidence="14 15">cv. Gransden 2004</strain>
    </source>
</reference>
<dbReference type="Gene3D" id="3.80.10.10">
    <property type="entry name" value="Ribonuclease Inhibitor"/>
    <property type="match status" value="1"/>
</dbReference>
<reference evidence="14 15" key="1">
    <citation type="journal article" date="2008" name="Science">
        <title>The Physcomitrella genome reveals evolutionary insights into the conquest of land by plants.</title>
        <authorList>
            <person name="Rensing S."/>
            <person name="Lang D."/>
            <person name="Zimmer A."/>
            <person name="Terry A."/>
            <person name="Salamov A."/>
            <person name="Shapiro H."/>
            <person name="Nishiyama T."/>
            <person name="Perroud P.-F."/>
            <person name="Lindquist E."/>
            <person name="Kamisugi Y."/>
            <person name="Tanahashi T."/>
            <person name="Sakakibara K."/>
            <person name="Fujita T."/>
            <person name="Oishi K."/>
            <person name="Shin-I T."/>
            <person name="Kuroki Y."/>
            <person name="Toyoda A."/>
            <person name="Suzuki Y."/>
            <person name="Hashimoto A."/>
            <person name="Yamaguchi K."/>
            <person name="Sugano A."/>
            <person name="Kohara Y."/>
            <person name="Fujiyama A."/>
            <person name="Anterola A."/>
            <person name="Aoki S."/>
            <person name="Ashton N."/>
            <person name="Barbazuk W.B."/>
            <person name="Barker E."/>
            <person name="Bennetzen J."/>
            <person name="Bezanilla M."/>
            <person name="Blankenship R."/>
            <person name="Cho S.H."/>
            <person name="Dutcher S."/>
            <person name="Estelle M."/>
            <person name="Fawcett J.A."/>
            <person name="Gundlach H."/>
            <person name="Hanada K."/>
            <person name="Heyl A."/>
            <person name="Hicks K.A."/>
            <person name="Hugh J."/>
            <person name="Lohr M."/>
            <person name="Mayer K."/>
            <person name="Melkozernov A."/>
            <person name="Murata T."/>
            <person name="Nelson D."/>
            <person name="Pils B."/>
            <person name="Prigge M."/>
            <person name="Reiss B."/>
            <person name="Renner T."/>
            <person name="Rombauts S."/>
            <person name="Rushton P."/>
            <person name="Sanderfoot A."/>
            <person name="Schween G."/>
            <person name="Shiu S.-H."/>
            <person name="Stueber K."/>
            <person name="Theodoulou F.L."/>
            <person name="Tu H."/>
            <person name="Van de Peer Y."/>
            <person name="Verrier P.J."/>
            <person name="Waters E."/>
            <person name="Wood A."/>
            <person name="Yang L."/>
            <person name="Cove D."/>
            <person name="Cuming A."/>
            <person name="Hasebe M."/>
            <person name="Lucas S."/>
            <person name="Mishler D.B."/>
            <person name="Reski R."/>
            <person name="Grigoriev I."/>
            <person name="Quatrano R.S."/>
            <person name="Boore J.L."/>
        </authorList>
    </citation>
    <scope>NUCLEOTIDE SEQUENCE [LARGE SCALE GENOMIC DNA]</scope>
    <source>
        <strain evidence="14 15">cv. Gransden 2004</strain>
    </source>
</reference>
<comment type="subcellular location">
    <subcellularLocation>
        <location evidence="1">Membrane</location>
        <topology evidence="1">Single-pass membrane protein</topology>
    </subcellularLocation>
</comment>
<keyword evidence="15" id="KW-1185">Reference proteome</keyword>
<reference evidence="14" key="3">
    <citation type="submission" date="2020-12" db="UniProtKB">
        <authorList>
            <consortium name="EnsemblPlants"/>
        </authorList>
    </citation>
    <scope>IDENTIFICATION</scope>
</reference>
<evidence type="ECO:0000256" key="3">
    <source>
        <dbReference type="ARBA" id="ARBA00022614"/>
    </source>
</evidence>
<dbReference type="Pfam" id="PF07714">
    <property type="entry name" value="PK_Tyr_Ser-Thr"/>
    <property type="match status" value="1"/>
</dbReference>
<evidence type="ECO:0000256" key="7">
    <source>
        <dbReference type="ARBA" id="ARBA00022741"/>
    </source>
</evidence>
<keyword evidence="7 12" id="KW-0547">Nucleotide-binding</keyword>
<dbReference type="GO" id="GO:0005524">
    <property type="term" value="F:ATP binding"/>
    <property type="evidence" value="ECO:0007669"/>
    <property type="project" value="UniProtKB-UniRule"/>
</dbReference>
<dbReference type="PROSITE" id="PS00107">
    <property type="entry name" value="PROTEIN_KINASE_ATP"/>
    <property type="match status" value="1"/>
</dbReference>
<evidence type="ECO:0000256" key="12">
    <source>
        <dbReference type="PROSITE-ProRule" id="PRU10141"/>
    </source>
</evidence>
<dbReference type="InterPro" id="IPR001245">
    <property type="entry name" value="Ser-Thr/Tyr_kinase_cat_dom"/>
</dbReference>
<accession>A0A7I4E9J4</accession>
<dbReference type="Gene3D" id="3.30.200.20">
    <property type="entry name" value="Phosphorylase Kinase, domain 1"/>
    <property type="match status" value="1"/>
</dbReference>
<dbReference type="InterPro" id="IPR000719">
    <property type="entry name" value="Prot_kinase_dom"/>
</dbReference>
<dbReference type="GO" id="GO:0004672">
    <property type="term" value="F:protein kinase activity"/>
    <property type="evidence" value="ECO:0000318"/>
    <property type="project" value="GO_Central"/>
</dbReference>
<dbReference type="Gramene" id="Pp3c7_14800V3.5">
    <property type="protein sequence ID" value="Pp3c7_14800V3.5"/>
    <property type="gene ID" value="Pp3c7_14800"/>
</dbReference>
<evidence type="ECO:0000256" key="5">
    <source>
        <dbReference type="ARBA" id="ARBA00022692"/>
    </source>
</evidence>
<dbReference type="Gramene" id="Pp3c7_14800V3.4">
    <property type="protein sequence ID" value="Pp3c7_14800V3.4"/>
    <property type="gene ID" value="Pp3c7_14800"/>
</dbReference>
<organism evidence="14 15">
    <name type="scientific">Physcomitrium patens</name>
    <name type="common">Spreading-leaved earth moss</name>
    <name type="synonym">Physcomitrella patens</name>
    <dbReference type="NCBI Taxonomy" id="3218"/>
    <lineage>
        <taxon>Eukaryota</taxon>
        <taxon>Viridiplantae</taxon>
        <taxon>Streptophyta</taxon>
        <taxon>Embryophyta</taxon>
        <taxon>Bryophyta</taxon>
        <taxon>Bryophytina</taxon>
        <taxon>Bryopsida</taxon>
        <taxon>Funariidae</taxon>
        <taxon>Funariales</taxon>
        <taxon>Funariaceae</taxon>
        <taxon>Physcomitrium</taxon>
    </lineage>
</organism>
<name>A0A7I4E9J4_PHYPA</name>
<dbReference type="Proteomes" id="UP000006727">
    <property type="component" value="Chromosome 7"/>
</dbReference>
<dbReference type="PANTHER" id="PTHR48006">
    <property type="entry name" value="LEUCINE-RICH REPEAT-CONTAINING PROTEIN DDB_G0281931-RELATED"/>
    <property type="match status" value="1"/>
</dbReference>
<keyword evidence="11" id="KW-0472">Membrane</keyword>
<evidence type="ECO:0000256" key="8">
    <source>
        <dbReference type="ARBA" id="ARBA00022777"/>
    </source>
</evidence>
<dbReference type="FunFam" id="1.10.510.10:FF:000384">
    <property type="entry name" value="G-type lectin S-receptor-like serine/threonine-protein kinase"/>
    <property type="match status" value="1"/>
</dbReference>
<dbReference type="InterPro" id="IPR051824">
    <property type="entry name" value="LRR_Rcpt-Like_S/T_Kinase"/>
</dbReference>
<evidence type="ECO:0000256" key="2">
    <source>
        <dbReference type="ARBA" id="ARBA00022527"/>
    </source>
</evidence>
<dbReference type="InterPro" id="IPR032675">
    <property type="entry name" value="LRR_dom_sf"/>
</dbReference>
<dbReference type="SUPFAM" id="SSF52058">
    <property type="entry name" value="L domain-like"/>
    <property type="match status" value="1"/>
</dbReference>
<keyword evidence="5" id="KW-0812">Transmembrane</keyword>
<evidence type="ECO:0000259" key="13">
    <source>
        <dbReference type="PROSITE" id="PS50011"/>
    </source>
</evidence>
<dbReference type="PROSITE" id="PS00108">
    <property type="entry name" value="PROTEIN_KINASE_ST"/>
    <property type="match status" value="1"/>
</dbReference>
<dbReference type="PANTHER" id="PTHR48006:SF34">
    <property type="entry name" value="OS08G0203700 PROTEIN"/>
    <property type="match status" value="1"/>
</dbReference>
<gene>
    <name evidence="14" type="primary">LOC112285196</name>
</gene>
<dbReference type="InterPro" id="IPR011009">
    <property type="entry name" value="Kinase-like_dom_sf"/>
</dbReference>
<dbReference type="InterPro" id="IPR008271">
    <property type="entry name" value="Ser/Thr_kinase_AS"/>
</dbReference>
<dbReference type="AlphaFoldDB" id="A0A7I4E9J4"/>
<feature type="binding site" evidence="12">
    <location>
        <position position="471"/>
    </location>
    <ligand>
        <name>ATP</name>
        <dbReference type="ChEBI" id="CHEBI:30616"/>
    </ligand>
</feature>
<evidence type="ECO:0000256" key="9">
    <source>
        <dbReference type="ARBA" id="ARBA00022840"/>
    </source>
</evidence>
<evidence type="ECO:0000313" key="14">
    <source>
        <dbReference type="EnsemblPlants" id="Pp3c7_14800V3.4"/>
    </source>
</evidence>
<dbReference type="GeneID" id="112285196"/>
<feature type="domain" description="Protein kinase" evidence="13">
    <location>
        <begin position="443"/>
        <end position="728"/>
    </location>
</feature>